<evidence type="ECO:0000313" key="5">
    <source>
        <dbReference type="Proteomes" id="UP001415857"/>
    </source>
</evidence>
<organism evidence="4 5">
    <name type="scientific">Liquidambar formosana</name>
    <name type="common">Formosan gum</name>
    <dbReference type="NCBI Taxonomy" id="63359"/>
    <lineage>
        <taxon>Eukaryota</taxon>
        <taxon>Viridiplantae</taxon>
        <taxon>Streptophyta</taxon>
        <taxon>Embryophyta</taxon>
        <taxon>Tracheophyta</taxon>
        <taxon>Spermatophyta</taxon>
        <taxon>Magnoliopsida</taxon>
        <taxon>eudicotyledons</taxon>
        <taxon>Gunneridae</taxon>
        <taxon>Pentapetalae</taxon>
        <taxon>Saxifragales</taxon>
        <taxon>Altingiaceae</taxon>
        <taxon>Liquidambar</taxon>
    </lineage>
</organism>
<dbReference type="InterPro" id="IPR046845">
    <property type="entry name" value="ASY3-like_CC"/>
</dbReference>
<proteinExistence type="predicted"/>
<name>A0AAP0N7S3_LIQFO</name>
<sequence length="162" mass="18699">MSTTKVSTRKRRSDSEAPKSEQRNRDEDDLFDADISSDIKGIMSALHQIREKAQKDGQKKNEETISSVASEIKSTLDELKSKIEKERQGFAKALSKSSKECENSLKNEAAKFQALYEKFSKERAAHLQALKDTISKFEEEKERLFMRYEQQSEQQDFLPLND</sequence>
<evidence type="ECO:0000256" key="1">
    <source>
        <dbReference type="SAM" id="Coils"/>
    </source>
</evidence>
<protein>
    <recommendedName>
        <fullName evidence="3">Meiosis-specific protein ASY3-like coiled-coil domain-containing protein</fullName>
    </recommendedName>
</protein>
<feature type="compositionally biased region" description="Basic and acidic residues" evidence="2">
    <location>
        <begin position="13"/>
        <end position="26"/>
    </location>
</feature>
<accession>A0AAP0N7S3</accession>
<dbReference type="Pfam" id="PF20435">
    <property type="entry name" value="ASY3-like"/>
    <property type="match status" value="1"/>
</dbReference>
<gene>
    <name evidence="4" type="ORF">L1049_010552</name>
</gene>
<dbReference type="PANTHER" id="PTHR35295">
    <property type="entry name" value="DNA LIGASE-LIKE PROTEIN"/>
    <property type="match status" value="1"/>
</dbReference>
<dbReference type="Proteomes" id="UP001415857">
    <property type="component" value="Unassembled WGS sequence"/>
</dbReference>
<reference evidence="4 5" key="1">
    <citation type="journal article" date="2024" name="Plant J.">
        <title>Genome sequences and population genomics reveal climatic adaptation and genomic divergence between two closely related sweetgum species.</title>
        <authorList>
            <person name="Xu W.Q."/>
            <person name="Ren C.Q."/>
            <person name="Zhang X.Y."/>
            <person name="Comes H.P."/>
            <person name="Liu X.H."/>
            <person name="Li Y.G."/>
            <person name="Kettle C.J."/>
            <person name="Jalonen R."/>
            <person name="Gaisberger H."/>
            <person name="Ma Y.Z."/>
            <person name="Qiu Y.X."/>
        </authorList>
    </citation>
    <scope>NUCLEOTIDE SEQUENCE [LARGE SCALE GENOMIC DNA]</scope>
    <source>
        <strain evidence="4">Hangzhou</strain>
    </source>
</reference>
<evidence type="ECO:0000256" key="2">
    <source>
        <dbReference type="SAM" id="MobiDB-lite"/>
    </source>
</evidence>
<comment type="caution">
    <text evidence="4">The sequence shown here is derived from an EMBL/GenBank/DDBJ whole genome shotgun (WGS) entry which is preliminary data.</text>
</comment>
<feature type="region of interest" description="Disordered" evidence="2">
    <location>
        <begin position="1"/>
        <end position="32"/>
    </location>
</feature>
<keyword evidence="1" id="KW-0175">Coiled coil</keyword>
<dbReference type="EMBL" id="JBBPBK010000016">
    <property type="protein sequence ID" value="KAK9268112.1"/>
    <property type="molecule type" value="Genomic_DNA"/>
</dbReference>
<evidence type="ECO:0000313" key="4">
    <source>
        <dbReference type="EMBL" id="KAK9268112.1"/>
    </source>
</evidence>
<feature type="domain" description="Meiosis-specific protein ASY3-like coiled-coil" evidence="3">
    <location>
        <begin position="31"/>
        <end position="145"/>
    </location>
</feature>
<dbReference type="AlphaFoldDB" id="A0AAP0N7S3"/>
<keyword evidence="5" id="KW-1185">Reference proteome</keyword>
<feature type="coiled-coil region" evidence="1">
    <location>
        <begin position="69"/>
        <end position="154"/>
    </location>
</feature>
<dbReference type="PANTHER" id="PTHR35295:SF1">
    <property type="entry name" value="DNA LIGASE-LIKE PROTEIN"/>
    <property type="match status" value="1"/>
</dbReference>
<evidence type="ECO:0000259" key="3">
    <source>
        <dbReference type="Pfam" id="PF20435"/>
    </source>
</evidence>